<dbReference type="OrthoDB" id="3253832at2759"/>
<keyword evidence="1" id="KW-0812">Transmembrane</keyword>
<dbReference type="PANTHER" id="PTHR35408">
    <property type="entry name" value="CHROMOSOME 15, WHOLE GENOME SHOTGUN SEQUENCE"/>
    <property type="match status" value="1"/>
</dbReference>
<dbReference type="KEGG" id="psco:LY89DRAFT_375071"/>
<dbReference type="InParanoid" id="A0A132B5R3"/>
<name>A0A132B5R3_MOLSC</name>
<feature type="transmembrane region" description="Helical" evidence="1">
    <location>
        <begin position="277"/>
        <end position="299"/>
    </location>
</feature>
<dbReference type="STRING" id="149040.A0A132B5R3"/>
<evidence type="ECO:0000313" key="2">
    <source>
        <dbReference type="EMBL" id="KUJ07007.1"/>
    </source>
</evidence>
<protein>
    <submittedName>
        <fullName evidence="2">Uncharacterized protein</fullName>
    </submittedName>
</protein>
<proteinExistence type="predicted"/>
<keyword evidence="3" id="KW-1185">Reference proteome</keyword>
<reference evidence="2 3" key="1">
    <citation type="submission" date="2015-10" db="EMBL/GenBank/DDBJ databases">
        <title>Full genome of DAOMC 229536 Phialocephala scopiformis, a fungal endophyte of spruce producing the potent anti-insectan compound rugulosin.</title>
        <authorList>
            <consortium name="DOE Joint Genome Institute"/>
            <person name="Walker A.K."/>
            <person name="Frasz S.L."/>
            <person name="Seifert K.A."/>
            <person name="Miller J.D."/>
            <person name="Mondo S.J."/>
            <person name="Labutti K."/>
            <person name="Lipzen A."/>
            <person name="Dockter R."/>
            <person name="Kennedy M."/>
            <person name="Grigoriev I.V."/>
            <person name="Spatafora J.W."/>
        </authorList>
    </citation>
    <scope>NUCLEOTIDE SEQUENCE [LARGE SCALE GENOMIC DNA]</scope>
    <source>
        <strain evidence="2 3">CBS 120377</strain>
    </source>
</reference>
<dbReference type="AlphaFoldDB" id="A0A132B5R3"/>
<gene>
    <name evidence="2" type="ORF">LY89DRAFT_375071</name>
</gene>
<feature type="transmembrane region" description="Helical" evidence="1">
    <location>
        <begin position="239"/>
        <end position="257"/>
    </location>
</feature>
<dbReference type="PANTHER" id="PTHR35408:SF2">
    <property type="entry name" value="GLYCOSYLTRANSFERASE 2-LIKE DOMAIN-CONTAINING PROTEIN"/>
    <property type="match status" value="1"/>
</dbReference>
<keyword evidence="1" id="KW-0472">Membrane</keyword>
<dbReference type="EMBL" id="KQ947442">
    <property type="protein sequence ID" value="KUJ07007.1"/>
    <property type="molecule type" value="Genomic_DNA"/>
</dbReference>
<dbReference type="GeneID" id="28816810"/>
<feature type="transmembrane region" description="Helical" evidence="1">
    <location>
        <begin position="204"/>
        <end position="227"/>
    </location>
</feature>
<dbReference type="RefSeq" id="XP_018061362.1">
    <property type="nucleotide sequence ID" value="XM_018207084.1"/>
</dbReference>
<organism evidence="2 3">
    <name type="scientific">Mollisia scopiformis</name>
    <name type="common">Conifer needle endophyte fungus</name>
    <name type="synonym">Phialocephala scopiformis</name>
    <dbReference type="NCBI Taxonomy" id="149040"/>
    <lineage>
        <taxon>Eukaryota</taxon>
        <taxon>Fungi</taxon>
        <taxon>Dikarya</taxon>
        <taxon>Ascomycota</taxon>
        <taxon>Pezizomycotina</taxon>
        <taxon>Leotiomycetes</taxon>
        <taxon>Helotiales</taxon>
        <taxon>Mollisiaceae</taxon>
        <taxon>Mollisia</taxon>
    </lineage>
</organism>
<evidence type="ECO:0000313" key="3">
    <source>
        <dbReference type="Proteomes" id="UP000070700"/>
    </source>
</evidence>
<evidence type="ECO:0000256" key="1">
    <source>
        <dbReference type="SAM" id="Phobius"/>
    </source>
</evidence>
<keyword evidence="1" id="KW-1133">Transmembrane helix</keyword>
<sequence>MVFSSEIAFLSPSTSYAQPSSDIHSYRDLLIPSTLLMTSPACASSLSSQASWLDSGPSEEDDLLLCSRIEPVTAYEALSYCWGPKLDCTRQRYSDEYVLALVKSGIVRIGLYENANLDHELGQSVSPHIKDKDPSTFDDDPGSLLRQYFDQNILVKDDKPSFPDFGRNDQKDNMGGEIIDDLETLFDNIYPISLSITSFASKLFVAWMLWTVAWYTTMVAILVYVDSLDLPPSHRNQDYLLLLEYSTPLCGIFFWVLCPKFSTMAYGSFVALANWDTFINLATCLPFGLWIYVWTKYLVLNRSLSYCRQAYSNDMSMSFKQKQATASSILDFAFRCFLNCGAAVPTIGVFLRKAWPTMPDSQAFEEFQGPSISGILESGYRHVRFYRPINKRSSQSGERKEFARTTTWDLPHITIQMPVYKENFGKVITPTVKSLKLAMARYERSGGTSSIFVKNDGMSLAKLELSERDRFSVNMEQLSMGTSEDDVHDKSHEHRLLTPLLIMISSPRLNLSAGTQLLSHLGARWLRVFENFKPALTLRIMLVPT</sequence>
<accession>A0A132B5R3</accession>
<dbReference type="Proteomes" id="UP000070700">
    <property type="component" value="Unassembled WGS sequence"/>
</dbReference>